<dbReference type="PANTHER" id="PTHR12062:SF9">
    <property type="entry name" value="ALPHA-1,3-MANNOSYL-GLYCOPROTEIN 4-BETA-N-ACETYLGLUCOSAMINYLTRANSFERASE A, ISOFORM A"/>
    <property type="match status" value="1"/>
</dbReference>
<evidence type="ECO:0000256" key="4">
    <source>
        <dbReference type="SAM" id="Phobius"/>
    </source>
</evidence>
<feature type="domain" description="MGAT4 conserved region" evidence="5">
    <location>
        <begin position="119"/>
        <end position="390"/>
    </location>
</feature>
<gene>
    <name evidence="7" type="ORF">LOD99_12539</name>
</gene>
<dbReference type="GO" id="GO:0005783">
    <property type="term" value="C:endoplasmic reticulum"/>
    <property type="evidence" value="ECO:0007669"/>
    <property type="project" value="TreeGrafter"/>
</dbReference>
<dbReference type="PANTHER" id="PTHR12062">
    <property type="entry name" value="N-ACETYLGLUCOSAMINYLTRANSFERASE VI"/>
    <property type="match status" value="1"/>
</dbReference>
<dbReference type="Pfam" id="PF23524">
    <property type="entry name" value="MGAT4A_C"/>
    <property type="match status" value="1"/>
</dbReference>
<dbReference type="InterPro" id="IPR056576">
    <property type="entry name" value="MGAT4_A/B/C_C"/>
</dbReference>
<evidence type="ECO:0000259" key="5">
    <source>
        <dbReference type="Pfam" id="PF04666"/>
    </source>
</evidence>
<keyword evidence="4" id="KW-0812">Transmembrane</keyword>
<dbReference type="InterPro" id="IPR057279">
    <property type="entry name" value="MGAT4"/>
</dbReference>
<dbReference type="GO" id="GO:0005795">
    <property type="term" value="C:Golgi stack"/>
    <property type="evidence" value="ECO:0007669"/>
    <property type="project" value="TreeGrafter"/>
</dbReference>
<comment type="caution">
    <text evidence="7">The sequence shown here is derived from an EMBL/GenBank/DDBJ whole genome shotgun (WGS) entry which is preliminary data.</text>
</comment>
<sequence length="526" mass="60689">MNKHTTSFLCKSFAFLICLLSCWIVTHLLNERTCSARYFSDQQAIDLYYQETIWRLKNLARESINTLSLLHSQQVQLEIISQDFELIKDPNSRKILQRRNQDCYTCGTSVTSEREYTSEYTPHLLLSNMNMSPLRRVGLGKIGYKLVFGIPTVERDEKYLIQTLTSLLDPQGYPEHRRALFIVFVAELHNSSYCQDVIDEIVRHFDYELESGVLEVICPNPTSYPPLNHLPQTLSDQEDRLYWRSKQVLDYTFLMWYAATKGDYYIQLEDDIIGARGYLQHIQSYVDSSDHHDDSWLFINFSLLGFIGKLFRASDLTPLIQYMLLFYYRQPVDWLLTNYLRDMMCFLGQAEQECIENMDKSSPFFVPSLFQHIGTTSSLKGKVQELVDLTFDNFIDNLNPPASLSTLFKTYDTNTLSKVYLGQGYFWGMSVQVNDSIIISLINPQVLISICVVTGGEVGRNDILSSGQIEYSTSNNQDYILLCVFIQGVANCEFPKNLVISQIRILATMAQAQWLIISELTVKSMH</sequence>
<evidence type="ECO:0000313" key="8">
    <source>
        <dbReference type="Proteomes" id="UP001165289"/>
    </source>
</evidence>
<dbReference type="AlphaFoldDB" id="A0AAV7JCF3"/>
<dbReference type="Pfam" id="PF04666">
    <property type="entry name" value="MGAT4_cons"/>
    <property type="match status" value="1"/>
</dbReference>
<keyword evidence="4" id="KW-1133">Transmembrane helix</keyword>
<accession>A0AAV7JCF3</accession>
<keyword evidence="4" id="KW-0472">Membrane</keyword>
<dbReference type="Proteomes" id="UP001165289">
    <property type="component" value="Unassembled WGS sequence"/>
</dbReference>
<evidence type="ECO:0000256" key="2">
    <source>
        <dbReference type="ARBA" id="ARBA00022676"/>
    </source>
</evidence>
<dbReference type="GO" id="GO:0006487">
    <property type="term" value="P:protein N-linked glycosylation"/>
    <property type="evidence" value="ECO:0007669"/>
    <property type="project" value="TreeGrafter"/>
</dbReference>
<comment type="pathway">
    <text evidence="1">Protein modification; protein glycosylation.</text>
</comment>
<evidence type="ECO:0000313" key="7">
    <source>
        <dbReference type="EMBL" id="KAI6646417.1"/>
    </source>
</evidence>
<dbReference type="InterPro" id="IPR006759">
    <property type="entry name" value="Glyco_transf_54"/>
</dbReference>
<dbReference type="GO" id="GO:0008375">
    <property type="term" value="F:acetylglucosaminyltransferase activity"/>
    <property type="evidence" value="ECO:0007669"/>
    <property type="project" value="TreeGrafter"/>
</dbReference>
<keyword evidence="8" id="KW-1185">Reference proteome</keyword>
<dbReference type="EMBL" id="JAKMXF010000354">
    <property type="protein sequence ID" value="KAI6646417.1"/>
    <property type="molecule type" value="Genomic_DNA"/>
</dbReference>
<evidence type="ECO:0000256" key="1">
    <source>
        <dbReference type="ARBA" id="ARBA00004922"/>
    </source>
</evidence>
<proteinExistence type="predicted"/>
<evidence type="ECO:0000256" key="3">
    <source>
        <dbReference type="ARBA" id="ARBA00022679"/>
    </source>
</evidence>
<keyword evidence="3" id="KW-0808">Transferase</keyword>
<organism evidence="7 8">
    <name type="scientific">Oopsacas minuta</name>
    <dbReference type="NCBI Taxonomy" id="111878"/>
    <lineage>
        <taxon>Eukaryota</taxon>
        <taxon>Metazoa</taxon>
        <taxon>Porifera</taxon>
        <taxon>Hexactinellida</taxon>
        <taxon>Hexasterophora</taxon>
        <taxon>Lyssacinosida</taxon>
        <taxon>Leucopsacidae</taxon>
        <taxon>Oopsacas</taxon>
    </lineage>
</organism>
<dbReference type="GO" id="GO:0005793">
    <property type="term" value="C:endoplasmic reticulum-Golgi intermediate compartment"/>
    <property type="evidence" value="ECO:0007669"/>
    <property type="project" value="TreeGrafter"/>
</dbReference>
<evidence type="ECO:0000259" key="6">
    <source>
        <dbReference type="Pfam" id="PF23524"/>
    </source>
</evidence>
<reference evidence="7 8" key="1">
    <citation type="journal article" date="2023" name="BMC Biol.">
        <title>The compact genome of the sponge Oopsacas minuta (Hexactinellida) is lacking key metazoan core genes.</title>
        <authorList>
            <person name="Santini S."/>
            <person name="Schenkelaars Q."/>
            <person name="Jourda C."/>
            <person name="Duchesne M."/>
            <person name="Belahbib H."/>
            <person name="Rocher C."/>
            <person name="Selva M."/>
            <person name="Riesgo A."/>
            <person name="Vervoort M."/>
            <person name="Leys S.P."/>
            <person name="Kodjabachian L."/>
            <person name="Le Bivic A."/>
            <person name="Borchiellini C."/>
            <person name="Claverie J.M."/>
            <person name="Renard E."/>
        </authorList>
    </citation>
    <scope>NUCLEOTIDE SEQUENCE [LARGE SCALE GENOMIC DNA]</scope>
    <source>
        <strain evidence="7">SPO-2</strain>
    </source>
</reference>
<feature type="transmembrane region" description="Helical" evidence="4">
    <location>
        <begin position="12"/>
        <end position="29"/>
    </location>
</feature>
<protein>
    <submittedName>
        <fullName evidence="7">Alpha-1,3-mannosyl-glycoprotein 4-beta-N-acetylglucosaminyltransferase A-like</fullName>
    </submittedName>
</protein>
<feature type="domain" description="MGAT4 A/B/C C-terminal" evidence="6">
    <location>
        <begin position="402"/>
        <end position="519"/>
    </location>
</feature>
<keyword evidence="2" id="KW-0328">Glycosyltransferase</keyword>
<name>A0AAV7JCF3_9METZ</name>